<feature type="transmembrane region" description="Helical" evidence="1">
    <location>
        <begin position="301"/>
        <end position="326"/>
    </location>
</feature>
<dbReference type="Pfam" id="PF05940">
    <property type="entry name" value="NnrS"/>
    <property type="match status" value="1"/>
</dbReference>
<evidence type="ECO:0000256" key="1">
    <source>
        <dbReference type="SAM" id="Phobius"/>
    </source>
</evidence>
<organism evidence="2 3">
    <name type="scientific">Methylophaga frappieri (strain ATCC BAA-2434 / DSM 25690 / JAM7)</name>
    <dbReference type="NCBI Taxonomy" id="754477"/>
    <lineage>
        <taxon>Bacteria</taxon>
        <taxon>Pseudomonadati</taxon>
        <taxon>Pseudomonadota</taxon>
        <taxon>Gammaproteobacteria</taxon>
        <taxon>Thiotrichales</taxon>
        <taxon>Piscirickettsiaceae</taxon>
        <taxon>Methylophaga</taxon>
    </lineage>
</organism>
<gene>
    <name evidence="2" type="ordered locus">Q7C_87</name>
</gene>
<dbReference type="Proteomes" id="UP000009145">
    <property type="component" value="Chromosome"/>
</dbReference>
<dbReference type="InterPro" id="IPR010266">
    <property type="entry name" value="NnrS"/>
</dbReference>
<dbReference type="KEGG" id="mec:Q7C_87"/>
<feature type="transmembrane region" description="Helical" evidence="1">
    <location>
        <begin position="92"/>
        <end position="109"/>
    </location>
</feature>
<protein>
    <submittedName>
        <fullName evidence="2">NnrS protein involved in response to NO</fullName>
    </submittedName>
</protein>
<feature type="transmembrane region" description="Helical" evidence="1">
    <location>
        <begin position="242"/>
        <end position="260"/>
    </location>
</feature>
<dbReference type="OrthoDB" id="9770040at2"/>
<feature type="transmembrane region" description="Helical" evidence="1">
    <location>
        <begin position="338"/>
        <end position="360"/>
    </location>
</feature>
<dbReference type="PATRIC" id="fig|754477.3.peg.86"/>
<feature type="transmembrane region" description="Helical" evidence="1">
    <location>
        <begin position="272"/>
        <end position="295"/>
    </location>
</feature>
<keyword evidence="1" id="KW-0472">Membrane</keyword>
<feature type="transmembrane region" description="Helical" evidence="1">
    <location>
        <begin position="219"/>
        <end position="236"/>
    </location>
</feature>
<evidence type="ECO:0000313" key="3">
    <source>
        <dbReference type="Proteomes" id="UP000009145"/>
    </source>
</evidence>
<feature type="transmembrane region" description="Helical" evidence="1">
    <location>
        <begin position="63"/>
        <end position="80"/>
    </location>
</feature>
<name>I1YEC5_METFJ</name>
<dbReference type="RefSeq" id="WP_014702718.1">
    <property type="nucleotide sequence ID" value="NC_017856.1"/>
</dbReference>
<accession>I1YEC5</accession>
<proteinExistence type="predicted"/>
<feature type="transmembrane region" description="Helical" evidence="1">
    <location>
        <begin position="115"/>
        <end position="134"/>
    </location>
</feature>
<feature type="transmembrane region" description="Helical" evidence="1">
    <location>
        <begin position="23"/>
        <end position="43"/>
    </location>
</feature>
<feature type="transmembrane region" description="Helical" evidence="1">
    <location>
        <begin position="178"/>
        <end position="198"/>
    </location>
</feature>
<dbReference type="AlphaFoldDB" id="I1YEC5"/>
<dbReference type="eggNOG" id="COG3213">
    <property type="taxonomic scope" value="Bacteria"/>
</dbReference>
<dbReference type="STRING" id="754477.Q7C_87"/>
<keyword evidence="1" id="KW-0812">Transmembrane</keyword>
<feature type="transmembrane region" description="Helical" evidence="1">
    <location>
        <begin position="366"/>
        <end position="389"/>
    </location>
</feature>
<dbReference type="EMBL" id="CP003380">
    <property type="protein sequence ID" value="AFJ01268.1"/>
    <property type="molecule type" value="Genomic_DNA"/>
</dbReference>
<keyword evidence="3" id="KW-1185">Reference proteome</keyword>
<evidence type="ECO:0000313" key="2">
    <source>
        <dbReference type="EMBL" id="AFJ01268.1"/>
    </source>
</evidence>
<keyword evidence="1" id="KW-1133">Transmembrane helix</keyword>
<feature type="transmembrane region" description="Helical" evidence="1">
    <location>
        <begin position="146"/>
        <end position="166"/>
    </location>
</feature>
<sequence>MTPELSESEKAIVPLFRQAFRPLFLFGAAFSVIAMLLWGLIISGHINFQFVGNQLFWHSHEMIFGYVAAIVIGFLLTAVQSWTGQRAPHGKTLLVIVMLWLAGRLALLFGAGLPLWLVIAIDLSFLPVSAYLLANPILRAKQTKSLFFIPVLLLLTICNAVMYAGLVMERPDIQQTGSLSAVLLITLLMTVIGGRVIPMFTANGTQTSKVNNIAWLDKTALTSVWLLFALHFLMLTKLIPSNLLSLLFAVSAILVFIRGFRWKIWVTFRVPLLWSLHIGYWFIPLGLIMFSAYYAGLDMPYSVALHALTAGAMGTMILSMMSRVSLGHSGRSLTPKRLISLAFIFIIAVGLIRTLMIWLLPTQISFWLWFSVLAWATAYLLYIILYFPILTTPRPDGKPG</sequence>
<reference evidence="2 3" key="1">
    <citation type="journal article" date="2012" name="J. Bacteriol.">
        <title>Complete genome sequences of Methylophaga sp. strain JAM1 and Methylophaga sp. strain JAM7.</title>
        <authorList>
            <person name="Villeneuve C."/>
            <person name="Martineau C."/>
            <person name="Mauffrey F."/>
            <person name="Villemur R."/>
        </authorList>
    </citation>
    <scope>NUCLEOTIDE SEQUENCE [LARGE SCALE GENOMIC DNA]</scope>
    <source>
        <strain evidence="2 3">JAM7</strain>
    </source>
</reference>
<dbReference type="HOGENOM" id="CLU_041785_2_0_6"/>